<organism evidence="1">
    <name type="scientific">Mesorhizobium sp. WSM2240</name>
    <dbReference type="NCBI Taxonomy" id="3228851"/>
    <lineage>
        <taxon>Bacteria</taxon>
        <taxon>Pseudomonadati</taxon>
        <taxon>Pseudomonadota</taxon>
        <taxon>Alphaproteobacteria</taxon>
        <taxon>Hyphomicrobiales</taxon>
        <taxon>Phyllobacteriaceae</taxon>
        <taxon>Mesorhizobium</taxon>
    </lineage>
</organism>
<proteinExistence type="predicted"/>
<sequence>MRIAIHHLAVDDDGGTQSFTFATEDELYRHLYEVVIENSWLDKPKPAFEEFREDPFDYIDEFRRDNLDSYNWDETVLDIPLWRIIRDSIQLSPAFQGLARRCRAALRFAPQLF</sequence>
<name>A0AAU8CK64_9HYPH</name>
<reference evidence="1" key="1">
    <citation type="submission" date="2024-06" db="EMBL/GenBank/DDBJ databases">
        <title>Mesorhizobium karijinii sp. nov., a symbiont of the iconic Swainsona formosa from arid Australia.</title>
        <authorList>
            <person name="Hill Y.J."/>
            <person name="Watkin E.L.J."/>
            <person name="O'Hara G.W."/>
            <person name="Terpolilli J."/>
            <person name="Tye M.L."/>
            <person name="Kohlmeier M.G."/>
        </authorList>
    </citation>
    <scope>NUCLEOTIDE SEQUENCE</scope>
    <source>
        <strain evidence="1">WSM2240</strain>
    </source>
</reference>
<gene>
    <name evidence="1" type="ORF">ABVK50_15580</name>
</gene>
<accession>A0AAU8CK64</accession>
<evidence type="ECO:0000313" key="1">
    <source>
        <dbReference type="EMBL" id="XCG46741.1"/>
    </source>
</evidence>
<dbReference type="RefSeq" id="WP_353645721.1">
    <property type="nucleotide sequence ID" value="NZ_CP159253.1"/>
</dbReference>
<dbReference type="AlphaFoldDB" id="A0AAU8CK64"/>
<dbReference type="EMBL" id="CP159253">
    <property type="protein sequence ID" value="XCG46741.1"/>
    <property type="molecule type" value="Genomic_DNA"/>
</dbReference>
<protein>
    <submittedName>
        <fullName evidence="1">Uncharacterized protein</fullName>
    </submittedName>
</protein>